<keyword evidence="4" id="KW-0812">Transmembrane</keyword>
<keyword evidence="2" id="KW-0223">Dioxygenase</keyword>
<evidence type="ECO:0000256" key="1">
    <source>
        <dbReference type="ARBA" id="ARBA00007730"/>
    </source>
</evidence>
<dbReference type="GO" id="GO:0051213">
    <property type="term" value="F:dioxygenase activity"/>
    <property type="evidence" value="ECO:0007669"/>
    <property type="project" value="UniProtKB-KW"/>
</dbReference>
<keyword evidence="4" id="KW-0472">Membrane</keyword>
<dbReference type="InterPro" id="IPR007803">
    <property type="entry name" value="Asp/Arg/Pro-Hydrxlase"/>
</dbReference>
<reference evidence="6" key="1">
    <citation type="submission" date="2022-08" db="UniProtKB">
        <authorList>
            <consortium name="EnsemblMetazoa"/>
        </authorList>
    </citation>
    <scope>IDENTIFICATION</scope>
    <source>
        <strain evidence="6">05x7-T-G4-1.051#20</strain>
    </source>
</reference>
<accession>A0A8W8KDL8</accession>
<dbReference type="InterPro" id="IPR051821">
    <property type="entry name" value="Asp/Asn_beta-hydroxylase"/>
</dbReference>
<evidence type="ECO:0000313" key="6">
    <source>
        <dbReference type="EnsemblMetazoa" id="G23043.7:cds"/>
    </source>
</evidence>
<dbReference type="AlphaFoldDB" id="A0A8W8KDL8"/>
<keyword evidence="3" id="KW-0560">Oxidoreductase</keyword>
<sequence length="338" mass="38891">MERSGISRGLPIDSPVKNGLAEVFRVIECKVKVNMMYIYALGIIVFLCIFVIAYFIKRKNKISKITEFSSCRNPNCVRCVQYRQVTVRACERYHQLCQLQTDISDATERIAKSLTKNSLHSTTSQLLEENVPNPLVFDLKELNPTEFYEVCSDVRLAADITVLEENKHTILSDFLNINKPQHQERWLRNDTPEGQWRVFHLINQGKVMEENIKLCEKTFELVSKLQNVMKRNVFGNVVFSVINPGTTISTHYGPTNIRIRCHLGLITMDECILTVSGMHRKWQTGKCLLFNDAFPHGVTHLGSDEKGPRCVLIVDLWHPDITMQERNSIDYIFSPVNE</sequence>
<dbReference type="InterPro" id="IPR027443">
    <property type="entry name" value="IPNS-like_sf"/>
</dbReference>
<comment type="similarity">
    <text evidence="1">Belongs to the aspartyl/asparaginyl beta-hydroxylase family.</text>
</comment>
<dbReference type="Pfam" id="PF05118">
    <property type="entry name" value="Asp_Arg_Hydrox"/>
    <property type="match status" value="1"/>
</dbReference>
<evidence type="ECO:0000313" key="7">
    <source>
        <dbReference type="Proteomes" id="UP000005408"/>
    </source>
</evidence>
<proteinExistence type="inferred from homology"/>
<dbReference type="Proteomes" id="UP000005408">
    <property type="component" value="Unassembled WGS sequence"/>
</dbReference>
<dbReference type="SUPFAM" id="SSF51197">
    <property type="entry name" value="Clavaminate synthase-like"/>
    <property type="match status" value="1"/>
</dbReference>
<feature type="transmembrane region" description="Helical" evidence="4">
    <location>
        <begin position="36"/>
        <end position="56"/>
    </location>
</feature>
<dbReference type="EnsemblMetazoa" id="G23043.7">
    <property type="protein sequence ID" value="G23043.7:cds"/>
    <property type="gene ID" value="G23043"/>
</dbReference>
<keyword evidence="7" id="KW-1185">Reference proteome</keyword>
<evidence type="ECO:0000259" key="5">
    <source>
        <dbReference type="Pfam" id="PF05118"/>
    </source>
</evidence>
<evidence type="ECO:0000256" key="2">
    <source>
        <dbReference type="ARBA" id="ARBA00022964"/>
    </source>
</evidence>
<dbReference type="PANTHER" id="PTHR46332:SF5">
    <property type="entry name" value="ASPARTATE BETA-HYDROXYLASE DOMAIN CONTAINING 2"/>
    <property type="match status" value="1"/>
</dbReference>
<dbReference type="GO" id="GO:0016020">
    <property type="term" value="C:membrane"/>
    <property type="evidence" value="ECO:0007669"/>
    <property type="project" value="TreeGrafter"/>
</dbReference>
<keyword evidence="4" id="KW-1133">Transmembrane helix</keyword>
<name>A0A8W8KDL8_MAGGI</name>
<dbReference type="Gene3D" id="2.60.120.330">
    <property type="entry name" value="B-lactam Antibiotic, Isopenicillin N Synthase, Chain"/>
    <property type="match status" value="1"/>
</dbReference>
<evidence type="ECO:0000256" key="4">
    <source>
        <dbReference type="SAM" id="Phobius"/>
    </source>
</evidence>
<protein>
    <recommendedName>
        <fullName evidence="5">Aspartyl/asparaginy/proline hydroxylase domain-containing protein</fullName>
    </recommendedName>
</protein>
<organism evidence="6 7">
    <name type="scientific">Magallana gigas</name>
    <name type="common">Pacific oyster</name>
    <name type="synonym">Crassostrea gigas</name>
    <dbReference type="NCBI Taxonomy" id="29159"/>
    <lineage>
        <taxon>Eukaryota</taxon>
        <taxon>Metazoa</taxon>
        <taxon>Spiralia</taxon>
        <taxon>Lophotrochozoa</taxon>
        <taxon>Mollusca</taxon>
        <taxon>Bivalvia</taxon>
        <taxon>Autobranchia</taxon>
        <taxon>Pteriomorphia</taxon>
        <taxon>Ostreida</taxon>
        <taxon>Ostreoidea</taxon>
        <taxon>Ostreidae</taxon>
        <taxon>Magallana</taxon>
    </lineage>
</organism>
<evidence type="ECO:0000256" key="3">
    <source>
        <dbReference type="ARBA" id="ARBA00023002"/>
    </source>
</evidence>
<dbReference type="PANTHER" id="PTHR46332">
    <property type="entry name" value="ASPARTATE BETA-HYDROXYLASE DOMAIN-CONTAINING PROTEIN 2"/>
    <property type="match status" value="1"/>
</dbReference>
<feature type="domain" description="Aspartyl/asparaginy/proline hydroxylase" evidence="5">
    <location>
        <begin position="164"/>
        <end position="319"/>
    </location>
</feature>